<gene>
    <name evidence="1" type="ORF">NS331_19265</name>
</gene>
<dbReference type="InterPro" id="IPR011050">
    <property type="entry name" value="Pectin_lyase_fold/virulence"/>
</dbReference>
<evidence type="ECO:0000313" key="2">
    <source>
        <dbReference type="Proteomes" id="UP000072741"/>
    </source>
</evidence>
<proteinExistence type="predicted"/>
<dbReference type="EMBL" id="LDSL01000130">
    <property type="protein sequence ID" value="KTT16132.1"/>
    <property type="molecule type" value="Genomic_DNA"/>
</dbReference>
<dbReference type="AlphaFoldDB" id="A0A147GP46"/>
<evidence type="ECO:0000313" key="1">
    <source>
        <dbReference type="EMBL" id="KTT16132.1"/>
    </source>
</evidence>
<evidence type="ECO:0008006" key="3">
    <source>
        <dbReference type="Google" id="ProtNLM"/>
    </source>
</evidence>
<keyword evidence="2" id="KW-1185">Reference proteome</keyword>
<organism evidence="1 2">
    <name type="scientific">Pseudacidovorax intermedius</name>
    <dbReference type="NCBI Taxonomy" id="433924"/>
    <lineage>
        <taxon>Bacteria</taxon>
        <taxon>Pseudomonadati</taxon>
        <taxon>Pseudomonadota</taxon>
        <taxon>Betaproteobacteria</taxon>
        <taxon>Burkholderiales</taxon>
        <taxon>Comamonadaceae</taxon>
        <taxon>Pseudacidovorax</taxon>
    </lineage>
</organism>
<protein>
    <recommendedName>
        <fullName evidence="3">Right handed beta helix domain-containing protein</fullName>
    </recommendedName>
</protein>
<dbReference type="OrthoDB" id="8911670at2"/>
<dbReference type="Gene3D" id="2.160.20.10">
    <property type="entry name" value="Single-stranded right-handed beta-helix, Pectin lyase-like"/>
    <property type="match status" value="1"/>
</dbReference>
<accession>A0A147GP46</accession>
<dbReference type="InterPro" id="IPR012334">
    <property type="entry name" value="Pectin_lyas_fold"/>
</dbReference>
<dbReference type="Proteomes" id="UP000072741">
    <property type="component" value="Unassembled WGS sequence"/>
</dbReference>
<dbReference type="RefSeq" id="WP_058643566.1">
    <property type="nucleotide sequence ID" value="NZ_LDSL01000130.1"/>
</dbReference>
<reference evidence="1 2" key="1">
    <citation type="journal article" date="2016" name="Front. Microbiol.">
        <title>Genomic Resource of Rice Seed Associated Bacteria.</title>
        <authorList>
            <person name="Midha S."/>
            <person name="Bansal K."/>
            <person name="Sharma S."/>
            <person name="Kumar N."/>
            <person name="Patil P.P."/>
            <person name="Chaudhry V."/>
            <person name="Patil P.B."/>
        </authorList>
    </citation>
    <scope>NUCLEOTIDE SEQUENCE [LARGE SCALE GENOMIC DNA]</scope>
    <source>
        <strain evidence="1 2">NS331</strain>
    </source>
</reference>
<sequence length="217" mass="22423">MSTPITAMAKEYAVLSAGGGGITVAGADMTPGMFSGIAWSDISFVDCVFGGDGNVALAAMSGCKFMNCRFTGPDHDFGVMTAVKFMDCSSQGRSVFCGRDGSSDVLFQNCSFNGGSAAPQSFRGIGCTGEVVFRNCTGSGEVLVGGTAMSLEGCRFSDMSFAIGRRAGRGAPLAATLVIDGCQGSGLWRMVEGRMKTSHIRNSRFGRIVNDGSECAA</sequence>
<comment type="caution">
    <text evidence="1">The sequence shown here is derived from an EMBL/GenBank/DDBJ whole genome shotgun (WGS) entry which is preliminary data.</text>
</comment>
<name>A0A147GP46_9BURK</name>
<dbReference type="SUPFAM" id="SSF51126">
    <property type="entry name" value="Pectin lyase-like"/>
    <property type="match status" value="1"/>
</dbReference>